<accession>A0A2A7UWF4</accession>
<dbReference type="Gene3D" id="3.30.300.90">
    <property type="entry name" value="BolA-like"/>
    <property type="match status" value="1"/>
</dbReference>
<dbReference type="OrthoDB" id="5296536at2"/>
<dbReference type="EMBL" id="PDEA01000001">
    <property type="protein sequence ID" value="PEH89689.1"/>
    <property type="molecule type" value="Genomic_DNA"/>
</dbReference>
<comment type="caution">
    <text evidence="2">The sequence shown here is derived from an EMBL/GenBank/DDBJ whole genome shotgun (WGS) entry which is preliminary data.</text>
</comment>
<sequence length="89" mass="9665">MSALPITAAALEARLREVLSPTQLEVIDESHQHAGHAGANGTGFGTHFRVRVASPLFDGKPRVARHRLVYDSLQDFIDQGLHALAIEVL</sequence>
<protein>
    <submittedName>
        <fullName evidence="2">BolA family transcriptional regulator</fullName>
    </submittedName>
</protein>
<dbReference type="GeneID" id="80801881"/>
<evidence type="ECO:0000313" key="3">
    <source>
        <dbReference type="Proteomes" id="UP000220246"/>
    </source>
</evidence>
<dbReference type="STRING" id="1219032.GCA_001515545_00306"/>
<dbReference type="SUPFAM" id="SSF82657">
    <property type="entry name" value="BolA-like"/>
    <property type="match status" value="1"/>
</dbReference>
<name>A0A2A7UWF4_COMTR</name>
<keyword evidence="3" id="KW-1185">Reference proteome</keyword>
<evidence type="ECO:0000313" key="2">
    <source>
        <dbReference type="EMBL" id="PEH89689.1"/>
    </source>
</evidence>
<dbReference type="PANTHER" id="PTHR46230:SF7">
    <property type="entry name" value="BOLA-LIKE PROTEIN 1"/>
    <property type="match status" value="1"/>
</dbReference>
<reference evidence="3" key="1">
    <citation type="submission" date="2017-09" db="EMBL/GenBank/DDBJ databases">
        <title>FDA dAtabase for Regulatory Grade micrObial Sequences (FDA-ARGOS): Supporting development and validation of Infectious Disease Dx tests.</title>
        <authorList>
            <person name="Minogue T."/>
            <person name="Wolcott M."/>
            <person name="Wasieloski L."/>
            <person name="Aguilar W."/>
            <person name="Moore D."/>
            <person name="Tallon L."/>
            <person name="Sadzewicz L."/>
            <person name="Ott S."/>
            <person name="Zhao X."/>
            <person name="Nagaraj S."/>
            <person name="Vavikolanu K."/>
            <person name="Aluvathingal J."/>
            <person name="Nadendla S."/>
            <person name="Sichtig H."/>
        </authorList>
    </citation>
    <scope>NUCLEOTIDE SEQUENCE [LARGE SCALE GENOMIC DNA]</scope>
    <source>
        <strain evidence="3">FDAARGOS_394</strain>
    </source>
</reference>
<proteinExistence type="inferred from homology"/>
<dbReference type="InterPro" id="IPR002634">
    <property type="entry name" value="BolA"/>
</dbReference>
<evidence type="ECO:0000256" key="1">
    <source>
        <dbReference type="RuleBase" id="RU003860"/>
    </source>
</evidence>
<dbReference type="InterPro" id="IPR036065">
    <property type="entry name" value="BolA-like_sf"/>
</dbReference>
<gene>
    <name evidence="2" type="ORF">CRM82_14750</name>
</gene>
<dbReference type="RefSeq" id="WP_066532773.1">
    <property type="nucleotide sequence ID" value="NZ_DALZQJ010000021.1"/>
</dbReference>
<dbReference type="PIRSF" id="PIRSF003113">
    <property type="entry name" value="BolA"/>
    <property type="match status" value="1"/>
</dbReference>
<dbReference type="GO" id="GO:0016226">
    <property type="term" value="P:iron-sulfur cluster assembly"/>
    <property type="evidence" value="ECO:0007669"/>
    <property type="project" value="TreeGrafter"/>
</dbReference>
<dbReference type="PANTHER" id="PTHR46230">
    <property type="match status" value="1"/>
</dbReference>
<dbReference type="Pfam" id="PF01722">
    <property type="entry name" value="BolA"/>
    <property type="match status" value="1"/>
</dbReference>
<organism evidence="2 3">
    <name type="scientific">Comamonas terrigena</name>
    <dbReference type="NCBI Taxonomy" id="32013"/>
    <lineage>
        <taxon>Bacteria</taxon>
        <taxon>Pseudomonadati</taxon>
        <taxon>Pseudomonadota</taxon>
        <taxon>Betaproteobacteria</taxon>
        <taxon>Burkholderiales</taxon>
        <taxon>Comamonadaceae</taxon>
        <taxon>Comamonas</taxon>
    </lineage>
</organism>
<dbReference type="AlphaFoldDB" id="A0A2A7UWF4"/>
<comment type="similarity">
    <text evidence="1">Belongs to the BolA/IbaG family.</text>
</comment>
<dbReference type="Proteomes" id="UP000220246">
    <property type="component" value="Unassembled WGS sequence"/>
</dbReference>